<dbReference type="Gene3D" id="1.25.40.10">
    <property type="entry name" value="Tetratricopeptide repeat domain"/>
    <property type="match status" value="2"/>
</dbReference>
<dbReference type="RefSeq" id="WP_087131696.1">
    <property type="nucleotide sequence ID" value="NZ_FCOE02000028.1"/>
</dbReference>
<gene>
    <name evidence="5" type="ORF">AWB80_06068</name>
</gene>
<evidence type="ECO:0000313" key="5">
    <source>
        <dbReference type="EMBL" id="SAK87598.1"/>
    </source>
</evidence>
<dbReference type="OrthoDB" id="8978942at2"/>
<dbReference type="InterPro" id="IPR051685">
    <property type="entry name" value="Ycf3/AcsC/BcsC/TPR_MFPF"/>
</dbReference>
<dbReference type="InterPro" id="IPR011990">
    <property type="entry name" value="TPR-like_helical_dom_sf"/>
</dbReference>
<dbReference type="InterPro" id="IPR019734">
    <property type="entry name" value="TPR_rpt"/>
</dbReference>
<dbReference type="PROSITE" id="PS50005">
    <property type="entry name" value="TPR"/>
    <property type="match status" value="1"/>
</dbReference>
<dbReference type="AlphaFoldDB" id="A0A158CYZ6"/>
<dbReference type="STRING" id="1777141.AWB80_06068"/>
<accession>A0A158CYZ6</accession>
<evidence type="ECO:0000259" key="4">
    <source>
        <dbReference type="Pfam" id="PF03704"/>
    </source>
</evidence>
<keyword evidence="1" id="KW-0677">Repeat</keyword>
<keyword evidence="2 3" id="KW-0802">TPR repeat</keyword>
<dbReference type="Pfam" id="PF03704">
    <property type="entry name" value="BTAD"/>
    <property type="match status" value="1"/>
</dbReference>
<evidence type="ECO:0000256" key="2">
    <source>
        <dbReference type="ARBA" id="ARBA00022803"/>
    </source>
</evidence>
<evidence type="ECO:0000256" key="1">
    <source>
        <dbReference type="ARBA" id="ARBA00022737"/>
    </source>
</evidence>
<dbReference type="InterPro" id="IPR005158">
    <property type="entry name" value="BTAD"/>
</dbReference>
<evidence type="ECO:0000256" key="3">
    <source>
        <dbReference type="PROSITE-ProRule" id="PRU00339"/>
    </source>
</evidence>
<dbReference type="EMBL" id="FCOE02000028">
    <property type="protein sequence ID" value="SAK87598.1"/>
    <property type="molecule type" value="Genomic_DNA"/>
</dbReference>
<name>A0A158CYZ6_9BURK</name>
<protein>
    <submittedName>
        <fullName evidence="5">Bacterial transcriptional activator domain protein</fullName>
    </submittedName>
</protein>
<sequence length="687" mass="74820">MAEIATPATNLAPAFDACRKAVRAGNWNDGLAAWRDALGTGAVPSAQDTLYRVIARIRSESDPLAGIAELDPSMVTDNAARMDVRRIVVTPFVRDGALAPAAAALRVLVQAWPNLVDDRRLLASVLGRLKRWDEAIEQADAASRIDPHDTGLLASRIQLRLQASQVAEAARIARATLDTIEAGDANAHFWLTALIRNGDGALAARMASALDAAVLPNERAAAAAVQALLADKRIDAAIAAGEYALAAGHEGAALRAVIGQAYLARGHHDDRTVHALNHFARGVELAPKDLRLVSAYGEALLRAGQYAESIEPLKKACELAPEMEHMRAMLARAMRYAGRHGDAAEELLTLVRQQPERLRFQRAAVAALSQTGRKDEASTLYESYLQKRADVLPATFSEALRQLDQKIDSTPITQARLDWAWSMRRDTAHIDRAEWERAARWGYLVDYLLLEWLECRESQIEEAMSLLGNLDVAEAFFAPLLATGKGFVIATAHVGPMYAGLMTLELLGIPSRWLSTTPSVTRASYASALISTADQTEVQVAKECLRALQSGYAVCLAVEGAPNPSAPRVMFEGQEVTYSSFASRAAYRLGLPSLFYAPRWQKGEIVHTFEMLPNPELGEDVEAFALRWQAAYFGHLRDHIAGPPENLRLSGGIWRHVTSVDRSDAGKQAGAARAGSVRIEAQVRRHH</sequence>
<dbReference type="PANTHER" id="PTHR44943:SF8">
    <property type="entry name" value="TPR REPEAT-CONTAINING PROTEIN MJ0263"/>
    <property type="match status" value="1"/>
</dbReference>
<feature type="domain" description="Bacterial transcriptional activator" evidence="4">
    <location>
        <begin position="330"/>
        <end position="407"/>
    </location>
</feature>
<reference evidence="5" key="1">
    <citation type="submission" date="2016-01" db="EMBL/GenBank/DDBJ databases">
        <authorList>
            <person name="Peeters C."/>
        </authorList>
    </citation>
    <scope>NUCLEOTIDE SEQUENCE [LARGE SCALE GENOMIC DNA]</scope>
    <source>
        <strain evidence="5">LMG 29323</strain>
    </source>
</reference>
<feature type="repeat" description="TPR" evidence="3">
    <location>
        <begin position="290"/>
        <end position="323"/>
    </location>
</feature>
<organism evidence="5 6">
    <name type="scientific">Caballeronia pedi</name>
    <dbReference type="NCBI Taxonomy" id="1777141"/>
    <lineage>
        <taxon>Bacteria</taxon>
        <taxon>Pseudomonadati</taxon>
        <taxon>Pseudomonadota</taxon>
        <taxon>Betaproteobacteria</taxon>
        <taxon>Burkholderiales</taxon>
        <taxon>Burkholderiaceae</taxon>
        <taxon>Caballeronia</taxon>
    </lineage>
</organism>
<dbReference type="PANTHER" id="PTHR44943">
    <property type="entry name" value="CELLULOSE SYNTHASE OPERON PROTEIN C"/>
    <property type="match status" value="1"/>
</dbReference>
<dbReference type="Proteomes" id="UP000054911">
    <property type="component" value="Unassembled WGS sequence"/>
</dbReference>
<dbReference type="SUPFAM" id="SSF48452">
    <property type="entry name" value="TPR-like"/>
    <property type="match status" value="1"/>
</dbReference>
<keyword evidence="6" id="KW-1185">Reference proteome</keyword>
<proteinExistence type="predicted"/>
<evidence type="ECO:0000313" key="6">
    <source>
        <dbReference type="Proteomes" id="UP000054911"/>
    </source>
</evidence>
<comment type="caution">
    <text evidence="5">The sequence shown here is derived from an EMBL/GenBank/DDBJ whole genome shotgun (WGS) entry which is preliminary data.</text>
</comment>
<dbReference type="SMART" id="SM00028">
    <property type="entry name" value="TPR"/>
    <property type="match status" value="3"/>
</dbReference>